<evidence type="ECO:0000256" key="2">
    <source>
        <dbReference type="PROSITE-ProRule" id="PRU00192"/>
    </source>
</evidence>
<keyword evidence="4" id="KW-0472">Membrane</keyword>
<name>A0ABN9S7D0_9DINO</name>
<keyword evidence="7" id="KW-1185">Reference proteome</keyword>
<feature type="transmembrane region" description="Helical" evidence="4">
    <location>
        <begin position="104"/>
        <end position="127"/>
    </location>
</feature>
<keyword evidence="1 2" id="KW-0728">SH3 domain</keyword>
<dbReference type="Gene3D" id="2.30.30.40">
    <property type="entry name" value="SH3 Domains"/>
    <property type="match status" value="1"/>
</dbReference>
<keyword evidence="4" id="KW-1133">Transmembrane helix</keyword>
<gene>
    <name evidence="6" type="ORF">PCOR1329_LOCUS26719</name>
</gene>
<proteinExistence type="predicted"/>
<dbReference type="InterPro" id="IPR036028">
    <property type="entry name" value="SH3-like_dom_sf"/>
</dbReference>
<comment type="caution">
    <text evidence="6">The sequence shown here is derived from an EMBL/GenBank/DDBJ whole genome shotgun (WGS) entry which is preliminary data.</text>
</comment>
<dbReference type="PROSITE" id="PS50002">
    <property type="entry name" value="SH3"/>
    <property type="match status" value="1"/>
</dbReference>
<dbReference type="SUPFAM" id="SSF50044">
    <property type="entry name" value="SH3-domain"/>
    <property type="match status" value="1"/>
</dbReference>
<organism evidence="6 7">
    <name type="scientific">Prorocentrum cordatum</name>
    <dbReference type="NCBI Taxonomy" id="2364126"/>
    <lineage>
        <taxon>Eukaryota</taxon>
        <taxon>Sar</taxon>
        <taxon>Alveolata</taxon>
        <taxon>Dinophyceae</taxon>
        <taxon>Prorocentrales</taxon>
        <taxon>Prorocentraceae</taxon>
        <taxon>Prorocentrum</taxon>
    </lineage>
</organism>
<keyword evidence="3" id="KW-0175">Coiled coil</keyword>
<evidence type="ECO:0000259" key="5">
    <source>
        <dbReference type="PROSITE" id="PS50002"/>
    </source>
</evidence>
<evidence type="ECO:0000256" key="1">
    <source>
        <dbReference type="ARBA" id="ARBA00022443"/>
    </source>
</evidence>
<evidence type="ECO:0000256" key="3">
    <source>
        <dbReference type="SAM" id="Coils"/>
    </source>
</evidence>
<dbReference type="EMBL" id="CAUYUJ010009557">
    <property type="protein sequence ID" value="CAK0827101.1"/>
    <property type="molecule type" value="Genomic_DNA"/>
</dbReference>
<sequence>MALEPEGLARGKEALSRSGRLAERAVDAARGGEPASVTDALGGYTLGVWPLGGMTFAYSMGLPEGHERGHARQCSTCAPDSARLTAAVSPPACRISVVRPSLTIPWLLLMLLILLTSAVGANLPAWWDRPLGHLSGTVGWRPPQEPDAVIASAEAAVSGGDLSAALAALVQLKARQWTREHADAAGTAGASAATAAAASAVGRRPQQTQQAAALAQASAVAAAAAASPVLTRKQQQQQMLQQQRHQAMMQQQQLRQQQLHHQQLQQQLHAQQLQQHQAMLLQRAQAAQAAQAAAQQKQAAAQQAAAQQAAAQQAAAQQAAAQQAAAQQAAQQRRVADIGPPATIPAEEAETGKVMKVLTRFDGSSDASQLQLQPGDSVAVLEQHASGWVFGRKVEKGGADDPEGWFPLWALQSR</sequence>
<accession>A0ABN9S7D0</accession>
<dbReference type="Proteomes" id="UP001189429">
    <property type="component" value="Unassembled WGS sequence"/>
</dbReference>
<evidence type="ECO:0000313" key="7">
    <source>
        <dbReference type="Proteomes" id="UP001189429"/>
    </source>
</evidence>
<keyword evidence="4" id="KW-0812">Transmembrane</keyword>
<evidence type="ECO:0000256" key="4">
    <source>
        <dbReference type="SAM" id="Phobius"/>
    </source>
</evidence>
<dbReference type="InterPro" id="IPR001452">
    <property type="entry name" value="SH3_domain"/>
</dbReference>
<feature type="coiled-coil region" evidence="3">
    <location>
        <begin position="247"/>
        <end position="307"/>
    </location>
</feature>
<evidence type="ECO:0000313" key="6">
    <source>
        <dbReference type="EMBL" id="CAK0827101.1"/>
    </source>
</evidence>
<dbReference type="CDD" id="cd00174">
    <property type="entry name" value="SH3"/>
    <property type="match status" value="1"/>
</dbReference>
<protein>
    <recommendedName>
        <fullName evidence="5">SH3 domain-containing protein</fullName>
    </recommendedName>
</protein>
<reference evidence="6" key="1">
    <citation type="submission" date="2023-10" db="EMBL/GenBank/DDBJ databases">
        <authorList>
            <person name="Chen Y."/>
            <person name="Shah S."/>
            <person name="Dougan E. K."/>
            <person name="Thang M."/>
            <person name="Chan C."/>
        </authorList>
    </citation>
    <scope>NUCLEOTIDE SEQUENCE [LARGE SCALE GENOMIC DNA]</scope>
</reference>
<feature type="domain" description="SH3" evidence="5">
    <location>
        <begin position="350"/>
        <end position="414"/>
    </location>
</feature>